<dbReference type="SMART" id="SM00387">
    <property type="entry name" value="HATPase_c"/>
    <property type="match status" value="1"/>
</dbReference>
<dbReference type="GO" id="GO:0005524">
    <property type="term" value="F:ATP binding"/>
    <property type="evidence" value="ECO:0007669"/>
    <property type="project" value="UniProtKB-KW"/>
</dbReference>
<dbReference type="GO" id="GO:0000156">
    <property type="term" value="F:phosphorelay response regulator activity"/>
    <property type="evidence" value="ECO:0007669"/>
    <property type="project" value="TreeGrafter"/>
</dbReference>
<dbReference type="Pfam" id="PF02743">
    <property type="entry name" value="dCache_1"/>
    <property type="match status" value="1"/>
</dbReference>
<comment type="catalytic activity">
    <reaction evidence="1">
        <text>ATP + protein L-histidine = ADP + protein N-phospho-L-histidine.</text>
        <dbReference type="EC" id="2.7.13.3"/>
    </reaction>
</comment>
<keyword evidence="13 14" id="KW-0472">Membrane</keyword>
<reference evidence="16 17" key="1">
    <citation type="submission" date="2020-04" db="EMBL/GenBank/DDBJ databases">
        <authorList>
            <person name="De Canck E."/>
        </authorList>
    </citation>
    <scope>NUCLEOTIDE SEQUENCE [LARGE SCALE GENOMIC DNA]</scope>
    <source>
        <strain evidence="16 17">LMG 29739</strain>
    </source>
</reference>
<keyword evidence="9 16" id="KW-0418">Kinase</keyword>
<proteinExistence type="predicted"/>
<evidence type="ECO:0000256" key="3">
    <source>
        <dbReference type="ARBA" id="ARBA00012438"/>
    </source>
</evidence>
<protein>
    <recommendedName>
        <fullName evidence="3">histidine kinase</fullName>
        <ecNumber evidence="3">2.7.13.3</ecNumber>
    </recommendedName>
</protein>
<dbReference type="Pfam" id="PF02518">
    <property type="entry name" value="HATPase_c"/>
    <property type="match status" value="1"/>
</dbReference>
<evidence type="ECO:0000256" key="7">
    <source>
        <dbReference type="ARBA" id="ARBA00022692"/>
    </source>
</evidence>
<dbReference type="EMBL" id="CADIKF010000010">
    <property type="protein sequence ID" value="CAB3753545.1"/>
    <property type="molecule type" value="Genomic_DNA"/>
</dbReference>
<evidence type="ECO:0000256" key="10">
    <source>
        <dbReference type="ARBA" id="ARBA00022840"/>
    </source>
</evidence>
<evidence type="ECO:0000256" key="2">
    <source>
        <dbReference type="ARBA" id="ARBA00004429"/>
    </source>
</evidence>
<dbReference type="CDD" id="cd18773">
    <property type="entry name" value="PDC1_HK_sensor"/>
    <property type="match status" value="1"/>
</dbReference>
<dbReference type="RefSeq" id="WP_175110496.1">
    <property type="nucleotide sequence ID" value="NZ_CADIKF010000010.1"/>
</dbReference>
<evidence type="ECO:0000313" key="16">
    <source>
        <dbReference type="EMBL" id="CAB3753545.1"/>
    </source>
</evidence>
<evidence type="ECO:0000256" key="12">
    <source>
        <dbReference type="ARBA" id="ARBA00023012"/>
    </source>
</evidence>
<dbReference type="SUPFAM" id="SSF47384">
    <property type="entry name" value="Homodimeric domain of signal transducing histidine kinase"/>
    <property type="match status" value="1"/>
</dbReference>
<dbReference type="PANTHER" id="PTHR42878:SF7">
    <property type="entry name" value="SENSOR HISTIDINE KINASE GLRK"/>
    <property type="match status" value="1"/>
</dbReference>
<name>A0A6J5DKK1_9BURK</name>
<dbReference type="GO" id="GO:0030295">
    <property type="term" value="F:protein kinase activator activity"/>
    <property type="evidence" value="ECO:0007669"/>
    <property type="project" value="TreeGrafter"/>
</dbReference>
<dbReference type="InterPro" id="IPR036890">
    <property type="entry name" value="HATPase_C_sf"/>
</dbReference>
<dbReference type="InterPro" id="IPR036097">
    <property type="entry name" value="HisK_dim/P_sf"/>
</dbReference>
<keyword evidence="7 14" id="KW-0812">Transmembrane</keyword>
<keyword evidence="6 16" id="KW-0808">Transferase</keyword>
<dbReference type="PANTHER" id="PTHR42878">
    <property type="entry name" value="TWO-COMPONENT HISTIDINE KINASE"/>
    <property type="match status" value="1"/>
</dbReference>
<comment type="subcellular location">
    <subcellularLocation>
        <location evidence="2">Cell inner membrane</location>
        <topology evidence="2">Multi-pass membrane protein</topology>
    </subcellularLocation>
</comment>
<evidence type="ECO:0000256" key="1">
    <source>
        <dbReference type="ARBA" id="ARBA00000085"/>
    </source>
</evidence>
<dbReference type="GO" id="GO:0005886">
    <property type="term" value="C:plasma membrane"/>
    <property type="evidence" value="ECO:0007669"/>
    <property type="project" value="UniProtKB-SubCell"/>
</dbReference>
<keyword evidence="8" id="KW-0547">Nucleotide-binding</keyword>
<organism evidence="16 17">
    <name type="scientific">Paraburkholderia solisilvae</name>
    <dbReference type="NCBI Taxonomy" id="624376"/>
    <lineage>
        <taxon>Bacteria</taxon>
        <taxon>Pseudomonadati</taxon>
        <taxon>Pseudomonadota</taxon>
        <taxon>Betaproteobacteria</taxon>
        <taxon>Burkholderiales</taxon>
        <taxon>Burkholderiaceae</taxon>
        <taxon>Paraburkholderia</taxon>
    </lineage>
</organism>
<dbReference type="InterPro" id="IPR033479">
    <property type="entry name" value="dCache_1"/>
</dbReference>
<dbReference type="InterPro" id="IPR050351">
    <property type="entry name" value="BphY/WalK/GraS-like"/>
</dbReference>
<feature type="transmembrane region" description="Helical" evidence="14">
    <location>
        <begin position="21"/>
        <end position="43"/>
    </location>
</feature>
<evidence type="ECO:0000256" key="4">
    <source>
        <dbReference type="ARBA" id="ARBA00022475"/>
    </source>
</evidence>
<dbReference type="CDD" id="cd00082">
    <property type="entry name" value="HisKA"/>
    <property type="match status" value="1"/>
</dbReference>
<evidence type="ECO:0000256" key="6">
    <source>
        <dbReference type="ARBA" id="ARBA00022679"/>
    </source>
</evidence>
<sequence>MNESTAQRSSLRIARSPHDSVLAVLTLLLIIGFVTTSLASYFASRNAIRQSIIDTELPLTSDNAYSEIQRDLIQPIVISTMMAHDTFLRDWVLSGEGDVRQVTNYLHEIGRQYGTVTAFFISDRTHRYYQTNGVLKTVSTASAHDKWYFSMRTLAEPYTVEVDADEANRGELTVFINSRVFDYEGALIGVTGVGINVKSIRELIDTYKRRFDRNVYFVGEDGRIVLTGSAGGPLGEHAGDRLANNTEFGHLFAGRRHTLSDNFEYRANGSSHFANVRYIPELRWYLVVDKSESGPLAGVRQALYMNLLVCGLTIVVALFLMTLVLRRYRKQIRVAENERYGALSSLAHDIRSPHSSILALIDLQRGATKRLPEPEFFSRIESYTRRASELADDFVQLARAETQRYSLERTNIGDVLLEAMDEIAPRAQRKQIAVTFAASDDICFALADRTLLMRTLINLLDNAIKYSPAGSRVDCAVKRLGARVECAVRDYGYGIAPEAQLRLFQRFARFRVEGQPEEEGVGLGLVFVKTVVARHGGSVRVDSAPGRGTTMEIALPAA</sequence>
<evidence type="ECO:0000259" key="15">
    <source>
        <dbReference type="PROSITE" id="PS50109"/>
    </source>
</evidence>
<evidence type="ECO:0000256" key="14">
    <source>
        <dbReference type="SAM" id="Phobius"/>
    </source>
</evidence>
<keyword evidence="5" id="KW-0597">Phosphoprotein</keyword>
<dbReference type="FunFam" id="3.30.565.10:FF:000006">
    <property type="entry name" value="Sensor histidine kinase WalK"/>
    <property type="match status" value="1"/>
</dbReference>
<evidence type="ECO:0000256" key="9">
    <source>
        <dbReference type="ARBA" id="ARBA00022777"/>
    </source>
</evidence>
<keyword evidence="11 14" id="KW-1133">Transmembrane helix</keyword>
<evidence type="ECO:0000256" key="13">
    <source>
        <dbReference type="ARBA" id="ARBA00023136"/>
    </source>
</evidence>
<feature type="transmembrane region" description="Helical" evidence="14">
    <location>
        <begin position="303"/>
        <end position="325"/>
    </location>
</feature>
<dbReference type="Gene3D" id="3.30.450.20">
    <property type="entry name" value="PAS domain"/>
    <property type="match status" value="1"/>
</dbReference>
<keyword evidence="4" id="KW-1003">Cell membrane</keyword>
<evidence type="ECO:0000256" key="5">
    <source>
        <dbReference type="ARBA" id="ARBA00022553"/>
    </source>
</evidence>
<keyword evidence="17" id="KW-1185">Reference proteome</keyword>
<dbReference type="InterPro" id="IPR003594">
    <property type="entry name" value="HATPase_dom"/>
</dbReference>
<accession>A0A6J5DKK1</accession>
<dbReference type="AlphaFoldDB" id="A0A6J5DKK1"/>
<dbReference type="SUPFAM" id="SSF55874">
    <property type="entry name" value="ATPase domain of HSP90 chaperone/DNA topoisomerase II/histidine kinase"/>
    <property type="match status" value="1"/>
</dbReference>
<dbReference type="PROSITE" id="PS50109">
    <property type="entry name" value="HIS_KIN"/>
    <property type="match status" value="1"/>
</dbReference>
<dbReference type="InterPro" id="IPR004358">
    <property type="entry name" value="Sig_transdc_His_kin-like_C"/>
</dbReference>
<dbReference type="Proteomes" id="UP000494329">
    <property type="component" value="Unassembled WGS sequence"/>
</dbReference>
<dbReference type="EC" id="2.7.13.3" evidence="3"/>
<keyword evidence="12" id="KW-0902">Two-component regulatory system</keyword>
<dbReference type="GO" id="GO:0007234">
    <property type="term" value="P:osmosensory signaling via phosphorelay pathway"/>
    <property type="evidence" value="ECO:0007669"/>
    <property type="project" value="TreeGrafter"/>
</dbReference>
<dbReference type="PRINTS" id="PR00344">
    <property type="entry name" value="BCTRLSENSOR"/>
</dbReference>
<dbReference type="InterPro" id="IPR003661">
    <property type="entry name" value="HisK_dim/P_dom"/>
</dbReference>
<evidence type="ECO:0000256" key="8">
    <source>
        <dbReference type="ARBA" id="ARBA00022741"/>
    </source>
</evidence>
<feature type="domain" description="Histidine kinase" evidence="15">
    <location>
        <begin position="345"/>
        <end position="558"/>
    </location>
</feature>
<dbReference type="GO" id="GO:0000155">
    <property type="term" value="F:phosphorelay sensor kinase activity"/>
    <property type="evidence" value="ECO:0007669"/>
    <property type="project" value="InterPro"/>
</dbReference>
<evidence type="ECO:0000256" key="11">
    <source>
        <dbReference type="ARBA" id="ARBA00022989"/>
    </source>
</evidence>
<dbReference type="Gene3D" id="1.10.287.130">
    <property type="match status" value="1"/>
</dbReference>
<evidence type="ECO:0000313" key="17">
    <source>
        <dbReference type="Proteomes" id="UP000494329"/>
    </source>
</evidence>
<dbReference type="Gene3D" id="3.30.565.10">
    <property type="entry name" value="Histidine kinase-like ATPase, C-terminal domain"/>
    <property type="match status" value="1"/>
</dbReference>
<gene>
    <name evidence="16" type="primary">sasA_9</name>
    <name evidence="16" type="ORF">LMG29739_01760</name>
</gene>
<dbReference type="InterPro" id="IPR005467">
    <property type="entry name" value="His_kinase_dom"/>
</dbReference>
<dbReference type="CDD" id="cd00075">
    <property type="entry name" value="HATPase"/>
    <property type="match status" value="1"/>
</dbReference>
<keyword evidence="10" id="KW-0067">ATP-binding</keyword>